<evidence type="ECO:0000256" key="1">
    <source>
        <dbReference type="ARBA" id="ARBA00004141"/>
    </source>
</evidence>
<comment type="caution">
    <text evidence="6">The sequence shown here is derived from an EMBL/GenBank/DDBJ whole genome shotgun (WGS) entry which is preliminary data.</text>
</comment>
<dbReference type="OrthoDB" id="194139at2759"/>
<reference evidence="6 7" key="1">
    <citation type="submission" date="2018-05" db="EMBL/GenBank/DDBJ databases">
        <title>Genome sequencing and assembly of the regulated plant pathogen Lachnellula willkommii and related sister species for the development of diagnostic species identification markers.</title>
        <authorList>
            <person name="Giroux E."/>
            <person name="Bilodeau G."/>
        </authorList>
    </citation>
    <scope>NUCLEOTIDE SEQUENCE [LARGE SCALE GENOMIC DNA]</scope>
    <source>
        <strain evidence="6 7">CBS 268.59</strain>
    </source>
</reference>
<sequence>MANPRFASTENTQTPLLADADLEDEPDQGSARSTPLSVLILHFMAIHFLLAFCEIILVAPLIKLFENSLCLSYYDFPANGVQEDLCKISDVQGPLATLRGWKSTFDTIPVLLVAVPIGRLGDSYGRRKILAFALVGVAASLCWIFTVC</sequence>
<proteinExistence type="predicted"/>
<dbReference type="AlphaFoldDB" id="A0A8T9BRY7"/>
<feature type="transmembrane region" description="Helical" evidence="5">
    <location>
        <begin position="129"/>
        <end position="146"/>
    </location>
</feature>
<evidence type="ECO:0000256" key="4">
    <source>
        <dbReference type="ARBA" id="ARBA00023136"/>
    </source>
</evidence>
<dbReference type="GO" id="GO:0016020">
    <property type="term" value="C:membrane"/>
    <property type="evidence" value="ECO:0007669"/>
    <property type="project" value="UniProtKB-SubCell"/>
</dbReference>
<dbReference type="EMBL" id="QGMK01002769">
    <property type="protein sequence ID" value="TVY56157.1"/>
    <property type="molecule type" value="Genomic_DNA"/>
</dbReference>
<keyword evidence="3 5" id="KW-1133">Transmembrane helix</keyword>
<keyword evidence="2 5" id="KW-0812">Transmembrane</keyword>
<keyword evidence="7" id="KW-1185">Reference proteome</keyword>
<dbReference type="InterPro" id="IPR036259">
    <property type="entry name" value="MFS_trans_sf"/>
</dbReference>
<feature type="non-terminal residue" evidence="6">
    <location>
        <position position="1"/>
    </location>
</feature>
<gene>
    <name evidence="6" type="primary">SAT21</name>
    <name evidence="6" type="ORF">LSUE1_G009035</name>
</gene>
<dbReference type="PANTHER" id="PTHR23507:SF1">
    <property type="entry name" value="FI18259P1-RELATED"/>
    <property type="match status" value="1"/>
</dbReference>
<dbReference type="Gene3D" id="1.20.1250.20">
    <property type="entry name" value="MFS general substrate transporter like domains"/>
    <property type="match status" value="1"/>
</dbReference>
<evidence type="ECO:0000313" key="7">
    <source>
        <dbReference type="Proteomes" id="UP000469558"/>
    </source>
</evidence>
<dbReference type="GO" id="GO:0022857">
    <property type="term" value="F:transmembrane transporter activity"/>
    <property type="evidence" value="ECO:0007669"/>
    <property type="project" value="TreeGrafter"/>
</dbReference>
<name>A0A8T9BRY7_9HELO</name>
<protein>
    <submittedName>
        <fullName evidence="6">MFS transporter SAT21</fullName>
    </submittedName>
</protein>
<accession>A0A8T9BRY7</accession>
<dbReference type="SUPFAM" id="SSF103473">
    <property type="entry name" value="MFS general substrate transporter"/>
    <property type="match status" value="1"/>
</dbReference>
<evidence type="ECO:0000313" key="6">
    <source>
        <dbReference type="EMBL" id="TVY56157.1"/>
    </source>
</evidence>
<organism evidence="6 7">
    <name type="scientific">Lachnellula suecica</name>
    <dbReference type="NCBI Taxonomy" id="602035"/>
    <lineage>
        <taxon>Eukaryota</taxon>
        <taxon>Fungi</taxon>
        <taxon>Dikarya</taxon>
        <taxon>Ascomycota</taxon>
        <taxon>Pezizomycotina</taxon>
        <taxon>Leotiomycetes</taxon>
        <taxon>Helotiales</taxon>
        <taxon>Lachnaceae</taxon>
        <taxon>Lachnellula</taxon>
    </lineage>
</organism>
<evidence type="ECO:0000256" key="5">
    <source>
        <dbReference type="SAM" id="Phobius"/>
    </source>
</evidence>
<evidence type="ECO:0000256" key="3">
    <source>
        <dbReference type="ARBA" id="ARBA00022989"/>
    </source>
</evidence>
<feature type="transmembrane region" description="Helical" evidence="5">
    <location>
        <begin position="39"/>
        <end position="62"/>
    </location>
</feature>
<keyword evidence="4 5" id="KW-0472">Membrane</keyword>
<dbReference type="PANTHER" id="PTHR23507">
    <property type="entry name" value="ZGC:174356"/>
    <property type="match status" value="1"/>
</dbReference>
<comment type="subcellular location">
    <subcellularLocation>
        <location evidence="1">Membrane</location>
        <topology evidence="1">Multi-pass membrane protein</topology>
    </subcellularLocation>
</comment>
<evidence type="ECO:0000256" key="2">
    <source>
        <dbReference type="ARBA" id="ARBA00022692"/>
    </source>
</evidence>
<dbReference type="Proteomes" id="UP000469558">
    <property type="component" value="Unassembled WGS sequence"/>
</dbReference>